<dbReference type="GO" id="GO:0055085">
    <property type="term" value="P:transmembrane transport"/>
    <property type="evidence" value="ECO:0007669"/>
    <property type="project" value="InterPro"/>
</dbReference>
<keyword evidence="6 8" id="KW-1133">Transmembrane helix</keyword>
<feature type="transmembrane region" description="Helical" evidence="8">
    <location>
        <begin position="65"/>
        <end position="86"/>
    </location>
</feature>
<feature type="transmembrane region" description="Helical" evidence="8">
    <location>
        <begin position="314"/>
        <end position="334"/>
    </location>
</feature>
<feature type="region of interest" description="Disordered" evidence="9">
    <location>
        <begin position="1"/>
        <end position="46"/>
    </location>
</feature>
<keyword evidence="5 8" id="KW-0812">Transmembrane</keyword>
<dbReference type="STRING" id="1227493.C483_10306"/>
<keyword evidence="3 8" id="KW-0813">Transport</keyword>
<gene>
    <name evidence="11" type="ORF">C483_10306</name>
</gene>
<reference evidence="11 12" key="1">
    <citation type="journal article" date="2014" name="PLoS Genet.">
        <title>Phylogenetically driven sequencing of extremely halophilic archaea reveals strategies for static and dynamic osmo-response.</title>
        <authorList>
            <person name="Becker E.A."/>
            <person name="Seitzer P.M."/>
            <person name="Tritt A."/>
            <person name="Larsen D."/>
            <person name="Krusor M."/>
            <person name="Yao A.I."/>
            <person name="Wu D."/>
            <person name="Madern D."/>
            <person name="Eisen J.A."/>
            <person name="Darling A.E."/>
            <person name="Facciotti M.T."/>
        </authorList>
    </citation>
    <scope>NUCLEOTIDE SEQUENCE [LARGE SCALE GENOMIC DNA]</scope>
    <source>
        <strain evidence="11 12">JCM 10989</strain>
    </source>
</reference>
<evidence type="ECO:0000256" key="5">
    <source>
        <dbReference type="ARBA" id="ARBA00022692"/>
    </source>
</evidence>
<dbReference type="OrthoDB" id="45815at2157"/>
<dbReference type="AlphaFoldDB" id="L9ZXP8"/>
<keyword evidence="4" id="KW-1003">Cell membrane</keyword>
<feature type="compositionally biased region" description="Low complexity" evidence="9">
    <location>
        <begin position="1"/>
        <end position="44"/>
    </location>
</feature>
<evidence type="ECO:0000256" key="3">
    <source>
        <dbReference type="ARBA" id="ARBA00022448"/>
    </source>
</evidence>
<feature type="transmembrane region" description="Helical" evidence="8">
    <location>
        <begin position="464"/>
        <end position="491"/>
    </location>
</feature>
<comment type="similarity">
    <text evidence="2">Belongs to the binding-protein-dependent transport system permease family. CysTW subfamily.</text>
</comment>
<feature type="transmembrane region" description="Helical" evidence="8">
    <location>
        <begin position="209"/>
        <end position="232"/>
    </location>
</feature>
<feature type="transmembrane region" description="Helical" evidence="8">
    <location>
        <begin position="158"/>
        <end position="177"/>
    </location>
</feature>
<evidence type="ECO:0000313" key="11">
    <source>
        <dbReference type="EMBL" id="ELY91069.1"/>
    </source>
</evidence>
<dbReference type="PATRIC" id="fig|1227493.4.peg.2052"/>
<feature type="domain" description="ABC transmembrane type-1" evidence="10">
    <location>
        <begin position="126"/>
        <end position="335"/>
    </location>
</feature>
<comment type="caution">
    <text evidence="11">The sequence shown here is derived from an EMBL/GenBank/DDBJ whole genome shotgun (WGS) entry which is preliminary data.</text>
</comment>
<protein>
    <submittedName>
        <fullName evidence="11">Binding-protein-dependent transport system inner membrane protein</fullName>
    </submittedName>
</protein>
<feature type="transmembrane region" description="Helical" evidence="8">
    <location>
        <begin position="132"/>
        <end position="152"/>
    </location>
</feature>
<feature type="transmembrane region" description="Helical" evidence="8">
    <location>
        <begin position="416"/>
        <end position="437"/>
    </location>
</feature>
<accession>L9ZXP8</accession>
<feature type="transmembrane region" description="Helical" evidence="8">
    <location>
        <begin position="540"/>
        <end position="559"/>
    </location>
</feature>
<dbReference type="InterPro" id="IPR000515">
    <property type="entry name" value="MetI-like"/>
</dbReference>
<feature type="transmembrane region" description="Helical" evidence="8">
    <location>
        <begin position="580"/>
        <end position="603"/>
    </location>
</feature>
<dbReference type="Pfam" id="PF00528">
    <property type="entry name" value="BPD_transp_1"/>
    <property type="match status" value="2"/>
</dbReference>
<feature type="transmembrane region" description="Helical" evidence="8">
    <location>
        <begin position="268"/>
        <end position="286"/>
    </location>
</feature>
<feature type="transmembrane region" description="Helical" evidence="8">
    <location>
        <begin position="609"/>
        <end position="630"/>
    </location>
</feature>
<feature type="transmembrane region" description="Helical" evidence="8">
    <location>
        <begin position="637"/>
        <end position="656"/>
    </location>
</feature>
<evidence type="ECO:0000313" key="12">
    <source>
        <dbReference type="Proteomes" id="UP000011519"/>
    </source>
</evidence>
<dbReference type="PROSITE" id="PS50928">
    <property type="entry name" value="ABC_TM1"/>
    <property type="match status" value="2"/>
</dbReference>
<keyword evidence="12" id="KW-1185">Reference proteome</keyword>
<feature type="transmembrane region" description="Helical" evidence="8">
    <location>
        <begin position="503"/>
        <end position="528"/>
    </location>
</feature>
<evidence type="ECO:0000256" key="6">
    <source>
        <dbReference type="ARBA" id="ARBA00022989"/>
    </source>
</evidence>
<comment type="subcellular location">
    <subcellularLocation>
        <location evidence="1 8">Cell membrane</location>
        <topology evidence="1 8">Multi-pass membrane protein</topology>
    </subcellularLocation>
</comment>
<evidence type="ECO:0000259" key="10">
    <source>
        <dbReference type="PROSITE" id="PS50928"/>
    </source>
</evidence>
<dbReference type="EMBL" id="AOIM01000033">
    <property type="protein sequence ID" value="ELY91069.1"/>
    <property type="molecule type" value="Genomic_DNA"/>
</dbReference>
<dbReference type="PANTHER" id="PTHR42929">
    <property type="entry name" value="INNER MEMBRANE ABC TRANSPORTER PERMEASE PROTEIN YDCU-RELATED-RELATED"/>
    <property type="match status" value="1"/>
</dbReference>
<dbReference type="RefSeq" id="WP_006653260.1">
    <property type="nucleotide sequence ID" value="NZ_AOIM01000033.1"/>
</dbReference>
<keyword evidence="7 8" id="KW-0472">Membrane</keyword>
<evidence type="ECO:0000256" key="4">
    <source>
        <dbReference type="ARBA" id="ARBA00022475"/>
    </source>
</evidence>
<dbReference type="SUPFAM" id="SSF161098">
    <property type="entry name" value="MetI-like"/>
    <property type="match status" value="2"/>
</dbReference>
<sequence length="665" mass="71485">MGSDTDTSADTDTTPATEAAPELVADGGTATSSDAASGSDATDGGDSGRAGLKARAKWYALSYPLFWLVAVFFIPLCLLFVFSFWVNIPGGQYEFGFTFENYLRFVSVDFTSSWPFIEPGLYLSQMWLTIELALVTAIFSLLLGYPIAYYLARMDRPWLRSLLLITIISSLWVTYVIRAYAWQVILASGGVLSSIGVATGILSEPQSFYPGYWGLVVGMVYVFLPFMVLTLYSSIRNIDGELLEASKNLGAGSVKTFRRVTLPLSKNGITSGTALVFILALGSYVLPRLLGSSAERTLPVLIEQQIMSESNYPFAAAMSIGLILVVMVFLWALIRVTNVTAGSLGGSEEVATDGGSQQAGSTGTSPLAKVRGGFGNAASAIGLTAVAGQIGSAIDSVVTRVDANTRESVIWVTFRVYVAAAMAFIAVPLAIIIAVSFTPEQFLTFPPGGFSMQWYVEFFTSESWMVALVNSFAIAGAAALLSTTIGGGLAFALDRFDYKWSSIYGTFGVLPILVPPVIIGVAFLVFFLELGIAGSRTSIIVAHGIFYAPFPFILVSQGLDEIDRTYEEAAMNLGASSLRTLRTITYPLIRANVISGALFAFILSLNEYIIAWLLSLFLVNTIPIEIFNSLRYGYSPTIAAASVVFIALTVVVMTAIDRFSGGIWE</sequence>
<evidence type="ECO:0000256" key="2">
    <source>
        <dbReference type="ARBA" id="ARBA00007069"/>
    </source>
</evidence>
<evidence type="ECO:0000256" key="1">
    <source>
        <dbReference type="ARBA" id="ARBA00004651"/>
    </source>
</evidence>
<name>L9ZXP8_9EURY</name>
<proteinExistence type="inferred from homology"/>
<evidence type="ECO:0000256" key="8">
    <source>
        <dbReference type="RuleBase" id="RU363032"/>
    </source>
</evidence>
<feature type="domain" description="ABC transmembrane type-1" evidence="10">
    <location>
        <begin position="468"/>
        <end position="656"/>
    </location>
</feature>
<evidence type="ECO:0000256" key="9">
    <source>
        <dbReference type="SAM" id="MobiDB-lite"/>
    </source>
</evidence>
<dbReference type="GO" id="GO:0005886">
    <property type="term" value="C:plasma membrane"/>
    <property type="evidence" value="ECO:0007669"/>
    <property type="project" value="UniProtKB-SubCell"/>
</dbReference>
<dbReference type="Proteomes" id="UP000011519">
    <property type="component" value="Unassembled WGS sequence"/>
</dbReference>
<feature type="transmembrane region" description="Helical" evidence="8">
    <location>
        <begin position="184"/>
        <end position="203"/>
    </location>
</feature>
<dbReference type="Gene3D" id="1.10.3720.10">
    <property type="entry name" value="MetI-like"/>
    <property type="match status" value="2"/>
</dbReference>
<organism evidence="11 12">
    <name type="scientific">Natrialba hulunbeirensis JCM 10989</name>
    <dbReference type="NCBI Taxonomy" id="1227493"/>
    <lineage>
        <taxon>Archaea</taxon>
        <taxon>Methanobacteriati</taxon>
        <taxon>Methanobacteriota</taxon>
        <taxon>Stenosarchaea group</taxon>
        <taxon>Halobacteria</taxon>
        <taxon>Halobacteriales</taxon>
        <taxon>Natrialbaceae</taxon>
        <taxon>Natrialba</taxon>
    </lineage>
</organism>
<evidence type="ECO:0000256" key="7">
    <source>
        <dbReference type="ARBA" id="ARBA00023136"/>
    </source>
</evidence>
<dbReference type="CDD" id="cd06261">
    <property type="entry name" value="TM_PBP2"/>
    <property type="match status" value="2"/>
</dbReference>
<dbReference type="InterPro" id="IPR035906">
    <property type="entry name" value="MetI-like_sf"/>
</dbReference>
<dbReference type="PANTHER" id="PTHR42929:SF1">
    <property type="entry name" value="INNER MEMBRANE ABC TRANSPORTER PERMEASE PROTEIN YDCU-RELATED"/>
    <property type="match status" value="1"/>
</dbReference>